<sequence>MIKLFLSFVLLATLVNLASSQASSQDPYAIFNVPGRIFFQVYPANGSPFNFTSTTMTNILQACPDNVPLSFIIHGWSEGVFKTKWIPYVLNATLNYSGGCVVAMDYSYFSAMGYGDLVYRYFLLRDSLVNVINLFGNYSRMHFFGFSFGARLAIGAGNVIAGYNNGVPQIPRMDLCDPAGPNFMTYEFAFAPAQKAATLVQVINTNSFNYGTGIYDAHINFKMGHCGIWQDGQGAPPMGSHGMCPYMYYYSFFNDYKHNPVYKAECNYGYSANRPINATCQQTMIMGRRNTVLCYGDVLIPTSICPPYLYNNTIYNYPAGKATCT</sequence>
<evidence type="ECO:0000259" key="6">
    <source>
        <dbReference type="Pfam" id="PF00151"/>
    </source>
</evidence>
<dbReference type="AlphaFoldDB" id="A0A9N9WRX1"/>
<protein>
    <recommendedName>
        <fullName evidence="6">Lipase domain-containing protein</fullName>
    </recommendedName>
</protein>
<keyword evidence="3" id="KW-0964">Secreted</keyword>
<organism evidence="7 8">
    <name type="scientific">Chironomus riparius</name>
    <dbReference type="NCBI Taxonomy" id="315576"/>
    <lineage>
        <taxon>Eukaryota</taxon>
        <taxon>Metazoa</taxon>
        <taxon>Ecdysozoa</taxon>
        <taxon>Arthropoda</taxon>
        <taxon>Hexapoda</taxon>
        <taxon>Insecta</taxon>
        <taxon>Pterygota</taxon>
        <taxon>Neoptera</taxon>
        <taxon>Endopterygota</taxon>
        <taxon>Diptera</taxon>
        <taxon>Nematocera</taxon>
        <taxon>Chironomoidea</taxon>
        <taxon>Chironomidae</taxon>
        <taxon>Chironominae</taxon>
        <taxon>Chironomus</taxon>
    </lineage>
</organism>
<evidence type="ECO:0000256" key="4">
    <source>
        <dbReference type="RuleBase" id="RU004262"/>
    </source>
</evidence>
<dbReference type="Proteomes" id="UP001153620">
    <property type="component" value="Chromosome 3"/>
</dbReference>
<reference evidence="7" key="2">
    <citation type="submission" date="2022-10" db="EMBL/GenBank/DDBJ databases">
        <authorList>
            <consortium name="ENA_rothamsted_submissions"/>
            <consortium name="culmorum"/>
            <person name="King R."/>
        </authorList>
    </citation>
    <scope>NUCLEOTIDE SEQUENCE</scope>
</reference>
<accession>A0A9N9WRX1</accession>
<evidence type="ECO:0000313" key="8">
    <source>
        <dbReference type="Proteomes" id="UP001153620"/>
    </source>
</evidence>
<dbReference type="GO" id="GO:0016298">
    <property type="term" value="F:lipase activity"/>
    <property type="evidence" value="ECO:0007669"/>
    <property type="project" value="InterPro"/>
</dbReference>
<evidence type="ECO:0000313" key="7">
    <source>
        <dbReference type="EMBL" id="CAG9806644.1"/>
    </source>
</evidence>
<evidence type="ECO:0000256" key="2">
    <source>
        <dbReference type="ARBA" id="ARBA00010701"/>
    </source>
</evidence>
<dbReference type="GO" id="GO:0017171">
    <property type="term" value="F:serine hydrolase activity"/>
    <property type="evidence" value="ECO:0007669"/>
    <property type="project" value="TreeGrafter"/>
</dbReference>
<dbReference type="PANTHER" id="PTHR11610:SF104">
    <property type="entry name" value="AGAP010328-PA"/>
    <property type="match status" value="1"/>
</dbReference>
<dbReference type="InterPro" id="IPR013818">
    <property type="entry name" value="Lipase"/>
</dbReference>
<dbReference type="InterPro" id="IPR000734">
    <property type="entry name" value="TAG_lipase"/>
</dbReference>
<dbReference type="GO" id="GO:0016042">
    <property type="term" value="P:lipid catabolic process"/>
    <property type="evidence" value="ECO:0007669"/>
    <property type="project" value="TreeGrafter"/>
</dbReference>
<comment type="subcellular location">
    <subcellularLocation>
        <location evidence="1">Secreted</location>
    </subcellularLocation>
</comment>
<feature type="chain" id="PRO_5040188879" description="Lipase domain-containing protein" evidence="5">
    <location>
        <begin position="21"/>
        <end position="325"/>
    </location>
</feature>
<dbReference type="InterPro" id="IPR029058">
    <property type="entry name" value="AB_hydrolase_fold"/>
</dbReference>
<proteinExistence type="inferred from homology"/>
<dbReference type="Gene3D" id="3.40.50.1820">
    <property type="entry name" value="alpha/beta hydrolase"/>
    <property type="match status" value="1"/>
</dbReference>
<evidence type="ECO:0000256" key="1">
    <source>
        <dbReference type="ARBA" id="ARBA00004613"/>
    </source>
</evidence>
<comment type="similarity">
    <text evidence="2 4">Belongs to the AB hydrolase superfamily. Lipase family.</text>
</comment>
<evidence type="ECO:0000256" key="5">
    <source>
        <dbReference type="SAM" id="SignalP"/>
    </source>
</evidence>
<dbReference type="OrthoDB" id="7907111at2759"/>
<keyword evidence="8" id="KW-1185">Reference proteome</keyword>
<dbReference type="SUPFAM" id="SSF53474">
    <property type="entry name" value="alpha/beta-Hydrolases"/>
    <property type="match status" value="1"/>
</dbReference>
<name>A0A9N9WRX1_9DIPT</name>
<dbReference type="GO" id="GO:0005615">
    <property type="term" value="C:extracellular space"/>
    <property type="evidence" value="ECO:0007669"/>
    <property type="project" value="TreeGrafter"/>
</dbReference>
<dbReference type="PANTHER" id="PTHR11610">
    <property type="entry name" value="LIPASE"/>
    <property type="match status" value="1"/>
</dbReference>
<dbReference type="Pfam" id="PF00151">
    <property type="entry name" value="Lipase"/>
    <property type="match status" value="1"/>
</dbReference>
<evidence type="ECO:0000256" key="3">
    <source>
        <dbReference type="ARBA" id="ARBA00022525"/>
    </source>
</evidence>
<dbReference type="EMBL" id="OU895879">
    <property type="protein sequence ID" value="CAG9806644.1"/>
    <property type="molecule type" value="Genomic_DNA"/>
</dbReference>
<keyword evidence="5" id="KW-0732">Signal</keyword>
<feature type="signal peptide" evidence="5">
    <location>
        <begin position="1"/>
        <end position="20"/>
    </location>
</feature>
<gene>
    <name evidence="7" type="ORF">CHIRRI_LOCUS9499</name>
</gene>
<reference evidence="7" key="1">
    <citation type="submission" date="2022-01" db="EMBL/GenBank/DDBJ databases">
        <authorList>
            <person name="King R."/>
        </authorList>
    </citation>
    <scope>NUCLEOTIDE SEQUENCE</scope>
</reference>
<feature type="domain" description="Lipase" evidence="6">
    <location>
        <begin position="66"/>
        <end position="233"/>
    </location>
</feature>